<dbReference type="EMBL" id="CP154834">
    <property type="protein sequence ID" value="XAO75311.1"/>
    <property type="molecule type" value="Genomic_DNA"/>
</dbReference>
<feature type="signal peptide" evidence="1">
    <location>
        <begin position="1"/>
        <end position="17"/>
    </location>
</feature>
<gene>
    <name evidence="2" type="ORF">AAFP95_04990</name>
</gene>
<evidence type="ECO:0000313" key="2">
    <source>
        <dbReference type="EMBL" id="XAO75311.1"/>
    </source>
</evidence>
<dbReference type="AlphaFoldDB" id="A0AAU6WSC4"/>
<keyword evidence="1" id="KW-0732">Signal</keyword>
<evidence type="ECO:0000313" key="3">
    <source>
        <dbReference type="Proteomes" id="UP001463665"/>
    </source>
</evidence>
<dbReference type="NCBIfam" id="TIGR01200">
    <property type="entry name" value="GLPGLI"/>
    <property type="match status" value="1"/>
</dbReference>
<feature type="chain" id="PRO_5043346780" evidence="1">
    <location>
        <begin position="18"/>
        <end position="278"/>
    </location>
</feature>
<protein>
    <submittedName>
        <fullName evidence="2">GLPGLI family protein</fullName>
    </submittedName>
</protein>
<accession>A0AAU6WSC4</accession>
<organism evidence="2 3">
    <name type="scientific">Chryseobacterium endophyticum</name>
    <dbReference type="NCBI Taxonomy" id="1854762"/>
    <lineage>
        <taxon>Bacteria</taxon>
        <taxon>Pseudomonadati</taxon>
        <taxon>Bacteroidota</taxon>
        <taxon>Flavobacteriia</taxon>
        <taxon>Flavobacteriales</taxon>
        <taxon>Weeksellaceae</taxon>
        <taxon>Chryseobacterium group</taxon>
        <taxon>Chryseobacterium</taxon>
    </lineage>
</organism>
<dbReference type="InterPro" id="IPR005901">
    <property type="entry name" value="GLPGLI"/>
</dbReference>
<reference evidence="2 3" key="1">
    <citation type="submission" date="2024-04" db="EMBL/GenBank/DDBJ databases">
        <title>Genome sequencing and assembly of rice foliar adapted Chryseobacterium endophyticum OsEnb-ALM-A6.</title>
        <authorList>
            <person name="Kumar S."/>
            <person name="Javed M."/>
            <person name="Chouhan V."/>
            <person name="Charishma K."/>
            <person name="Patel A."/>
            <person name="Kumar M."/>
            <person name="Sahu K.P."/>
            <person name="Kumar A."/>
        </authorList>
    </citation>
    <scope>NUCLEOTIDE SEQUENCE [LARGE SCALE GENOMIC DNA]</scope>
    <source>
        <strain evidence="2 3">OsEnb-ALM-A6</strain>
    </source>
</reference>
<proteinExistence type="predicted"/>
<sequence length="278" mass="32835">MKRLLLLFVMISISLNAQTHRFIYDLVYRPDSTSADVRKTNYYLDINPEETFYYERSFFVSDSIEKATGMRIFDGKLSDLLSKNLKTGQWTLFTFQGFDLYHLKDHPKITWKIEKETKVSASLQLQKATARFGGRSWTAWFSKEFPFPEGPYKFHGLPGMIVEIYDDKENYHFTLNKSQNFADTQLNSMYKNAKGRGVEIPYSKYRSMLLNHYRDPLKFINSGQTEISEENKLGLDDGRIIYKPEELREYGIEEQQRIKKYNNPIELDKAVRYPEIKK</sequence>
<dbReference type="RefSeq" id="WP_294200262.1">
    <property type="nucleotide sequence ID" value="NZ_CP154834.1"/>
</dbReference>
<name>A0AAU6WSC4_9FLAO</name>
<evidence type="ECO:0000256" key="1">
    <source>
        <dbReference type="SAM" id="SignalP"/>
    </source>
</evidence>
<keyword evidence="3" id="KW-1185">Reference proteome</keyword>
<dbReference type="Proteomes" id="UP001463665">
    <property type="component" value="Chromosome"/>
</dbReference>
<dbReference type="Pfam" id="PF09697">
    <property type="entry name" value="Porph_ging"/>
    <property type="match status" value="1"/>
</dbReference>